<dbReference type="Proteomes" id="UP000306912">
    <property type="component" value="Unassembled WGS sequence"/>
</dbReference>
<gene>
    <name evidence="1" type="ORF">FEZ08_07275</name>
</gene>
<evidence type="ECO:0000313" key="1">
    <source>
        <dbReference type="EMBL" id="TLG73925.1"/>
    </source>
</evidence>
<dbReference type="SUPFAM" id="SSF74650">
    <property type="entry name" value="Galactose mutarotase-like"/>
    <property type="match status" value="1"/>
</dbReference>
<dbReference type="InterPro" id="IPR011013">
    <property type="entry name" value="Gal_mutarotase_sf_dom"/>
</dbReference>
<keyword evidence="2" id="KW-1185">Reference proteome</keyword>
<dbReference type="AlphaFoldDB" id="A0A5R8QBL8"/>
<sequence length="302" mass="34474">MNRTKGEKLVVILANEKLSVTIAKAGAEIHSVMHQETGIEYIWKGDAKFWGRHTPVLFPIVGKLVDNQFLVNGETYTMTQHGFARDMEFVCVEQEPTRAVFCLTSNEETLAKFPFGFELYITYILEGESVHIDWQVSNPDTDENLYFSIGAHPAFSTTLMPGDSFEDYYFELPEVVELQSRDLTADGQLGDTYTSLGRCREIPLHYDVFNKDALVFEDLEFESIALRCRNHDHGVNVQFHGFPDLGLWTPRTNGMEAPFICIEPWFGHADTADGPFEISQKPGIIELNPLKEFNTRYSMIFY</sequence>
<name>A0A5R8QBL8_9FIRM</name>
<dbReference type="PANTHER" id="PTHR11122">
    <property type="entry name" value="APOSPORY-ASSOCIATED PROTEIN C-RELATED"/>
    <property type="match status" value="1"/>
</dbReference>
<dbReference type="InterPro" id="IPR037481">
    <property type="entry name" value="LacX"/>
</dbReference>
<dbReference type="InterPro" id="IPR014718">
    <property type="entry name" value="GH-type_carb-bd"/>
</dbReference>
<dbReference type="OrthoDB" id="9795355at2"/>
<dbReference type="Pfam" id="PF01263">
    <property type="entry name" value="Aldose_epim"/>
    <property type="match status" value="1"/>
</dbReference>
<dbReference type="InterPro" id="IPR008183">
    <property type="entry name" value="Aldose_1/G6P_1-epimerase"/>
</dbReference>
<proteinExistence type="predicted"/>
<dbReference type="CDD" id="cd09024">
    <property type="entry name" value="Aldose_epim_lacX"/>
    <property type="match status" value="1"/>
</dbReference>
<dbReference type="InParanoid" id="A0A5R8QBL8"/>
<protein>
    <submittedName>
        <fullName evidence="1">Aldose 1-epimerase family protein</fullName>
    </submittedName>
</protein>
<organism evidence="1 2">
    <name type="scientific">Culicoidibacter larvae</name>
    <dbReference type="NCBI Taxonomy" id="2579976"/>
    <lineage>
        <taxon>Bacteria</taxon>
        <taxon>Bacillati</taxon>
        <taxon>Bacillota</taxon>
        <taxon>Culicoidibacteria</taxon>
        <taxon>Culicoidibacterales</taxon>
        <taxon>Culicoidibacteraceae</taxon>
        <taxon>Culicoidibacter</taxon>
    </lineage>
</organism>
<dbReference type="EMBL" id="VBWP01000005">
    <property type="protein sequence ID" value="TLG73925.1"/>
    <property type="molecule type" value="Genomic_DNA"/>
</dbReference>
<accession>A0A5R8QBL8</accession>
<reference evidence="1 2" key="1">
    <citation type="submission" date="2019-05" db="EMBL/GenBank/DDBJ databases">
        <title>Culicoidintestinum kansasii gen. nov., sp. nov. from the gastrointestinal tract of the biting midge, Culicoides sonorensis.</title>
        <authorList>
            <person name="Neupane S."/>
            <person name="Ghosh A."/>
            <person name="Gunther S."/>
            <person name="Martin K."/>
            <person name="Zurek L."/>
        </authorList>
    </citation>
    <scope>NUCLEOTIDE SEQUENCE [LARGE SCALE GENOMIC DNA]</scope>
    <source>
        <strain evidence="1 2">CS-1</strain>
    </source>
</reference>
<dbReference type="GO" id="GO:0016853">
    <property type="term" value="F:isomerase activity"/>
    <property type="evidence" value="ECO:0007669"/>
    <property type="project" value="InterPro"/>
</dbReference>
<dbReference type="Gene3D" id="2.70.98.10">
    <property type="match status" value="1"/>
</dbReference>
<dbReference type="PANTHER" id="PTHR11122:SF13">
    <property type="entry name" value="GLUCOSE-6-PHOSPHATE 1-EPIMERASE"/>
    <property type="match status" value="1"/>
</dbReference>
<dbReference type="GO" id="GO:0030246">
    <property type="term" value="F:carbohydrate binding"/>
    <property type="evidence" value="ECO:0007669"/>
    <property type="project" value="InterPro"/>
</dbReference>
<comment type="caution">
    <text evidence="1">The sequence shown here is derived from an EMBL/GenBank/DDBJ whole genome shotgun (WGS) entry which is preliminary data.</text>
</comment>
<dbReference type="GO" id="GO:0005975">
    <property type="term" value="P:carbohydrate metabolic process"/>
    <property type="evidence" value="ECO:0007669"/>
    <property type="project" value="InterPro"/>
</dbReference>
<evidence type="ECO:0000313" key="2">
    <source>
        <dbReference type="Proteomes" id="UP000306912"/>
    </source>
</evidence>